<evidence type="ECO:0000256" key="4">
    <source>
        <dbReference type="ARBA" id="ARBA00022692"/>
    </source>
</evidence>
<name>A0A5N8VD65_9ACTN</name>
<keyword evidence="11" id="KW-1185">Reference proteome</keyword>
<organism evidence="10 11">
    <name type="scientific">Streptomyces adustus</name>
    <dbReference type="NCBI Taxonomy" id="1609272"/>
    <lineage>
        <taxon>Bacteria</taxon>
        <taxon>Bacillati</taxon>
        <taxon>Actinomycetota</taxon>
        <taxon>Actinomycetes</taxon>
        <taxon>Kitasatosporales</taxon>
        <taxon>Streptomycetaceae</taxon>
        <taxon>Streptomyces</taxon>
    </lineage>
</organism>
<dbReference type="PANTHER" id="PTHR42920">
    <property type="entry name" value="OS03G0707200 PROTEIN-RELATED"/>
    <property type="match status" value="1"/>
</dbReference>
<feature type="transmembrane region" description="Helical" evidence="8">
    <location>
        <begin position="133"/>
        <end position="155"/>
    </location>
</feature>
<evidence type="ECO:0000256" key="7">
    <source>
        <dbReference type="SAM" id="MobiDB-lite"/>
    </source>
</evidence>
<gene>
    <name evidence="10" type="ORF">FNH09_17325</name>
</gene>
<dbReference type="PANTHER" id="PTHR42920:SF5">
    <property type="entry name" value="EAMA DOMAIN-CONTAINING PROTEIN"/>
    <property type="match status" value="1"/>
</dbReference>
<evidence type="ECO:0000256" key="2">
    <source>
        <dbReference type="ARBA" id="ARBA00007362"/>
    </source>
</evidence>
<keyword evidence="5 8" id="KW-1133">Transmembrane helix</keyword>
<comment type="caution">
    <text evidence="10">The sequence shown here is derived from an EMBL/GenBank/DDBJ whole genome shotgun (WGS) entry which is preliminary data.</text>
</comment>
<dbReference type="InterPro" id="IPR051258">
    <property type="entry name" value="Diverse_Substrate_Transporter"/>
</dbReference>
<evidence type="ECO:0000256" key="6">
    <source>
        <dbReference type="ARBA" id="ARBA00023136"/>
    </source>
</evidence>
<dbReference type="OrthoDB" id="3182968at2"/>
<dbReference type="Pfam" id="PF00892">
    <property type="entry name" value="EamA"/>
    <property type="match status" value="1"/>
</dbReference>
<evidence type="ECO:0000313" key="10">
    <source>
        <dbReference type="EMBL" id="MPY32959.1"/>
    </source>
</evidence>
<proteinExistence type="inferred from homology"/>
<comment type="subcellular location">
    <subcellularLocation>
        <location evidence="1">Cell membrane</location>
        <topology evidence="1">Multi-pass membrane protein</topology>
    </subcellularLocation>
</comment>
<dbReference type="InterPro" id="IPR000620">
    <property type="entry name" value="EamA_dom"/>
</dbReference>
<feature type="transmembrane region" description="Helical" evidence="8">
    <location>
        <begin position="73"/>
        <end position="94"/>
    </location>
</feature>
<protein>
    <submittedName>
        <fullName evidence="10">DMT family transporter</fullName>
    </submittedName>
</protein>
<evidence type="ECO:0000256" key="1">
    <source>
        <dbReference type="ARBA" id="ARBA00004651"/>
    </source>
</evidence>
<evidence type="ECO:0000256" key="8">
    <source>
        <dbReference type="SAM" id="Phobius"/>
    </source>
</evidence>
<dbReference type="Proteomes" id="UP000325849">
    <property type="component" value="Unassembled WGS sequence"/>
</dbReference>
<feature type="region of interest" description="Disordered" evidence="7">
    <location>
        <begin position="166"/>
        <end position="187"/>
    </location>
</feature>
<dbReference type="GO" id="GO:0005886">
    <property type="term" value="C:plasma membrane"/>
    <property type="evidence" value="ECO:0007669"/>
    <property type="project" value="UniProtKB-SubCell"/>
</dbReference>
<feature type="domain" description="EamA" evidence="9">
    <location>
        <begin position="49"/>
        <end position="163"/>
    </location>
</feature>
<evidence type="ECO:0000256" key="5">
    <source>
        <dbReference type="ARBA" id="ARBA00022989"/>
    </source>
</evidence>
<dbReference type="SUPFAM" id="SSF103481">
    <property type="entry name" value="Multidrug resistance efflux transporter EmrE"/>
    <property type="match status" value="1"/>
</dbReference>
<keyword evidence="3" id="KW-1003">Cell membrane</keyword>
<keyword evidence="6 8" id="KW-0472">Membrane</keyword>
<evidence type="ECO:0000256" key="3">
    <source>
        <dbReference type="ARBA" id="ARBA00022475"/>
    </source>
</evidence>
<sequence>MLGLTEVPLPPGIRMPAAGQGASVDGRGAVVATAAPARPEQMRRGTVTAVMLLVAVTAVWGFIYLVVQDATRRMPVMDFMAARFTVGALVLAVLRPRAVVSLDPAGWVRGVALGLTLGTSYTLQVYGLRHTSATVSAFVTGMFVVFTPLLSALVLRRRITPTALGRDRTRSGRAGVADPARAQRRTG</sequence>
<reference evidence="10 11" key="1">
    <citation type="submission" date="2019-07" db="EMBL/GenBank/DDBJ databases">
        <title>New species of Amycolatopsis and Streptomyces.</title>
        <authorList>
            <person name="Duangmal K."/>
            <person name="Teo W.F.A."/>
            <person name="Lipun K."/>
        </authorList>
    </citation>
    <scope>NUCLEOTIDE SEQUENCE [LARGE SCALE GENOMIC DNA]</scope>
    <source>
        <strain evidence="10 11">NBRC 109810</strain>
    </source>
</reference>
<evidence type="ECO:0000259" key="9">
    <source>
        <dbReference type="Pfam" id="PF00892"/>
    </source>
</evidence>
<accession>A0A5N8VD65</accession>
<dbReference type="EMBL" id="VJZD01000060">
    <property type="protein sequence ID" value="MPY32959.1"/>
    <property type="molecule type" value="Genomic_DNA"/>
</dbReference>
<dbReference type="InterPro" id="IPR037185">
    <property type="entry name" value="EmrE-like"/>
</dbReference>
<feature type="transmembrane region" description="Helical" evidence="8">
    <location>
        <begin position="47"/>
        <end position="67"/>
    </location>
</feature>
<keyword evidence="4 8" id="KW-0812">Transmembrane</keyword>
<dbReference type="AlphaFoldDB" id="A0A5N8VD65"/>
<evidence type="ECO:0000313" key="11">
    <source>
        <dbReference type="Proteomes" id="UP000325849"/>
    </source>
</evidence>
<comment type="similarity">
    <text evidence="2">Belongs to the EamA transporter family.</text>
</comment>